<dbReference type="PANTHER" id="PTHR11403">
    <property type="entry name" value="CYTOCHROME C OXIDASE SUBUNIT III"/>
    <property type="match status" value="1"/>
</dbReference>
<gene>
    <name evidence="11" type="primary">cox3</name>
</gene>
<proteinExistence type="inferred from homology"/>
<dbReference type="PROSITE" id="PS50253">
    <property type="entry name" value="COX3"/>
    <property type="match status" value="1"/>
</dbReference>
<dbReference type="Gene3D" id="1.10.287.70">
    <property type="match status" value="1"/>
</dbReference>
<evidence type="ECO:0000256" key="9">
    <source>
        <dbReference type="SAM" id="Phobius"/>
    </source>
</evidence>
<evidence type="ECO:0000259" key="10">
    <source>
        <dbReference type="PROSITE" id="PS50253"/>
    </source>
</evidence>
<keyword evidence="4 8" id="KW-0812">Transmembrane</keyword>
<evidence type="ECO:0000256" key="7">
    <source>
        <dbReference type="ARBA" id="ARBA00023136"/>
    </source>
</evidence>
<sequence length="307" mass="35498">MSHSVKRHPFHLVDPSPWPLLASFSALSLTFGAVLYFHGYNDGEQVLFSGLITLILIAVLWWRDVIRESTFLGNHTLKVQYGLRFGMLLFIVSEVMFFVSFFWAFFHSSISPSVEIGGVMPPHGIITFSTWGVPFLNTIILVLSGFTVTWAHKAICISKFEQTRIALLLTIFLAIMFTNLQICEYIESSYNIGDGIYGSVFFMLTDFHGFHVLIGTIFIIVCYFRHCSCHFSSTRHLGFEMSIWYWHFVDVVWIFLFLMLYWWGNSTDDLIFLMKFAMPTKLEPLPNEPIVLRKLALEGFFYLRAIK</sequence>
<geneLocation type="mitochondrion" evidence="11"/>
<dbReference type="FunFam" id="1.10.287.70:FF:000082">
    <property type="entry name" value="Cytochrome c oxidase subunit 3"/>
    <property type="match status" value="1"/>
</dbReference>
<dbReference type="Gene3D" id="1.20.120.80">
    <property type="entry name" value="Cytochrome c oxidase, subunit III, four-helix bundle"/>
    <property type="match status" value="1"/>
</dbReference>
<dbReference type="CDD" id="cd01665">
    <property type="entry name" value="Cyt_c_Oxidase_III"/>
    <property type="match status" value="1"/>
</dbReference>
<feature type="transmembrane region" description="Helical" evidence="9">
    <location>
        <begin position="200"/>
        <end position="224"/>
    </location>
</feature>
<feature type="transmembrane region" description="Helical" evidence="9">
    <location>
        <begin position="125"/>
        <end position="151"/>
    </location>
</feature>
<reference evidence="11" key="1">
    <citation type="submission" date="2017-07" db="EMBL/GenBank/DDBJ databases">
        <title>The complete mitochondrial genome of Vannella simplex (Amoebozoa, Discosea, Vannellida).</title>
        <authorList>
            <person name="Bondarenko N."/>
            <person name="Nassonova E."/>
            <person name="Mijanovic O."/>
            <person name="Glotova A."/>
            <person name="Kamyshatskaya O."/>
            <person name="Kudryavtsev A."/>
            <person name="Masharsky A."/>
            <person name="Polev D."/>
            <person name="Smirnov A."/>
        </authorList>
    </citation>
    <scope>NUCLEOTIDE SEQUENCE</scope>
</reference>
<dbReference type="FunFam" id="1.20.120.80:FF:000002">
    <property type="entry name" value="Cytochrome c oxidase subunit 3"/>
    <property type="match status" value="1"/>
</dbReference>
<evidence type="ECO:0000256" key="5">
    <source>
        <dbReference type="ARBA" id="ARBA00022967"/>
    </source>
</evidence>
<evidence type="ECO:0000256" key="4">
    <source>
        <dbReference type="ARBA" id="ARBA00022692"/>
    </source>
</evidence>
<feature type="transmembrane region" description="Helical" evidence="9">
    <location>
        <begin position="244"/>
        <end position="264"/>
    </location>
</feature>
<dbReference type="EMBL" id="MF496657">
    <property type="protein sequence ID" value="AUO29164.1"/>
    <property type="molecule type" value="Genomic_DNA"/>
</dbReference>
<keyword evidence="8 11" id="KW-0496">Mitochondrion</keyword>
<dbReference type="InterPro" id="IPR013833">
    <property type="entry name" value="Cyt_c_oxidase_su3_a-hlx"/>
</dbReference>
<keyword evidence="5" id="KW-1278">Translocase</keyword>
<evidence type="ECO:0000256" key="2">
    <source>
        <dbReference type="ARBA" id="ARBA00010581"/>
    </source>
</evidence>
<feature type="transmembrane region" description="Helical" evidence="9">
    <location>
        <begin position="45"/>
        <end position="62"/>
    </location>
</feature>
<evidence type="ECO:0000256" key="8">
    <source>
        <dbReference type="RuleBase" id="RU003375"/>
    </source>
</evidence>
<dbReference type="GO" id="GO:0031967">
    <property type="term" value="C:organelle envelope"/>
    <property type="evidence" value="ECO:0007669"/>
    <property type="project" value="UniProtKB-ARBA"/>
</dbReference>
<feature type="domain" description="Heme-copper oxidase subunit III family profile" evidence="10">
    <location>
        <begin position="6"/>
        <end position="265"/>
    </location>
</feature>
<comment type="function">
    <text evidence="8">Component of the cytochrome c oxidase, the last enzyme in the mitochondrial electron transport chain which drives oxidative phosphorylation. The respiratory chain contains 3 multisubunit complexes succinate dehydrogenase (complex II, CII), ubiquinol-cytochrome c oxidoreductase (cytochrome b-c1 complex, complex III, CIII) and cytochrome c oxidase (complex IV, CIV), that cooperate to transfer electrons derived from NADH and succinate to molecular oxygen, creating an electrochemical gradient over the inner membrane that drives transmembrane transport and the ATP synthase. Cytochrome c oxidase is the component of the respiratory chain that catalyzes the reduction of oxygen to water. Electrons originating from reduced cytochrome c in the intermembrane space (IMS) are transferred via the dinuclear copper A center (CU(A)) of subunit 2 and heme A of subunit 1 to the active site in subunit 1, a binuclear center (BNC) formed by heme A3 and copper B (CU(B)). The BNC reduces molecular oxygen to 2 water molecules using 4 electrons from cytochrome c in the IMS and 4 protons from the mitochondrial matrix.</text>
</comment>
<name>A0A2I6SRY6_9EUKA</name>
<feature type="transmembrane region" description="Helical" evidence="9">
    <location>
        <begin position="163"/>
        <end position="180"/>
    </location>
</feature>
<protein>
    <recommendedName>
        <fullName evidence="3 8">Cytochrome c oxidase subunit 3</fullName>
    </recommendedName>
</protein>
<evidence type="ECO:0000313" key="11">
    <source>
        <dbReference type="EMBL" id="AUO29164.1"/>
    </source>
</evidence>
<comment type="similarity">
    <text evidence="2 8">Belongs to the cytochrome c oxidase subunit 3 family.</text>
</comment>
<dbReference type="GO" id="GO:0031090">
    <property type="term" value="C:organelle membrane"/>
    <property type="evidence" value="ECO:0007669"/>
    <property type="project" value="UniProtKB-ARBA"/>
</dbReference>
<evidence type="ECO:0000256" key="3">
    <source>
        <dbReference type="ARBA" id="ARBA00015944"/>
    </source>
</evidence>
<evidence type="ECO:0000256" key="6">
    <source>
        <dbReference type="ARBA" id="ARBA00022989"/>
    </source>
</evidence>
<dbReference type="GO" id="GO:0004129">
    <property type="term" value="F:cytochrome-c oxidase activity"/>
    <property type="evidence" value="ECO:0007669"/>
    <property type="project" value="InterPro"/>
</dbReference>
<comment type="subcellular location">
    <subcellularLocation>
        <location evidence="1">Membrane</location>
        <topology evidence="1">Multi-pass membrane protein</topology>
    </subcellularLocation>
</comment>
<feature type="transmembrane region" description="Helical" evidence="9">
    <location>
        <begin position="20"/>
        <end position="39"/>
    </location>
</feature>
<organism evidence="11">
    <name type="scientific">Vannella simplex</name>
    <dbReference type="NCBI Taxonomy" id="197532"/>
    <lineage>
        <taxon>Eukaryota</taxon>
        <taxon>Amoebozoa</taxon>
        <taxon>Discosea</taxon>
        <taxon>Flabellinia</taxon>
        <taxon>Vannellidae</taxon>
        <taxon>Vannella</taxon>
    </lineage>
</organism>
<feature type="transmembrane region" description="Helical" evidence="9">
    <location>
        <begin position="83"/>
        <end position="105"/>
    </location>
</feature>
<dbReference type="GO" id="GO:0005739">
    <property type="term" value="C:mitochondrion"/>
    <property type="evidence" value="ECO:0007669"/>
    <property type="project" value="TreeGrafter"/>
</dbReference>
<dbReference type="GO" id="GO:0045277">
    <property type="term" value="C:respiratory chain complex IV"/>
    <property type="evidence" value="ECO:0007669"/>
    <property type="project" value="UniProtKB-ARBA"/>
</dbReference>
<dbReference type="GO" id="GO:0006123">
    <property type="term" value="P:mitochondrial electron transport, cytochrome c to oxygen"/>
    <property type="evidence" value="ECO:0007669"/>
    <property type="project" value="UniProtKB-ARBA"/>
</dbReference>
<dbReference type="InterPro" id="IPR033945">
    <property type="entry name" value="Cyt_c_oxase_su3_dom"/>
</dbReference>
<keyword evidence="7 9" id="KW-0472">Membrane</keyword>
<dbReference type="InterPro" id="IPR000298">
    <property type="entry name" value="Cyt_c_oxidase-like_su3"/>
</dbReference>
<evidence type="ECO:0000256" key="1">
    <source>
        <dbReference type="ARBA" id="ARBA00004141"/>
    </source>
</evidence>
<dbReference type="Pfam" id="PF00510">
    <property type="entry name" value="COX3"/>
    <property type="match status" value="1"/>
</dbReference>
<dbReference type="SUPFAM" id="SSF81452">
    <property type="entry name" value="Cytochrome c oxidase subunit III-like"/>
    <property type="match status" value="1"/>
</dbReference>
<dbReference type="AlphaFoldDB" id="A0A2I6SRY6"/>
<dbReference type="InterPro" id="IPR024791">
    <property type="entry name" value="Cyt_c/ubiquinol_Oxase_su3"/>
</dbReference>
<accession>A0A2I6SRY6</accession>
<keyword evidence="6 9" id="KW-1133">Transmembrane helix</keyword>
<dbReference type="PANTHER" id="PTHR11403:SF7">
    <property type="entry name" value="CYTOCHROME C OXIDASE SUBUNIT 3"/>
    <property type="match status" value="1"/>
</dbReference>
<dbReference type="InterPro" id="IPR035973">
    <property type="entry name" value="Cyt_c_oxidase_su3-like_sf"/>
</dbReference>